<dbReference type="Pfam" id="PF02397">
    <property type="entry name" value="Bac_transf"/>
    <property type="match status" value="1"/>
</dbReference>
<name>A0A178MD24_9CHLR</name>
<proteinExistence type="predicted"/>
<dbReference type="InterPro" id="IPR005835">
    <property type="entry name" value="NTP_transferase_dom"/>
</dbReference>
<dbReference type="CDD" id="cd04181">
    <property type="entry name" value="NTP_transferase"/>
    <property type="match status" value="1"/>
</dbReference>
<dbReference type="Proteomes" id="UP000078287">
    <property type="component" value="Unassembled WGS sequence"/>
</dbReference>
<protein>
    <submittedName>
        <fullName evidence="4">Nucleotidyl transferase</fullName>
    </submittedName>
</protein>
<gene>
    <name evidence="4" type="ORF">A6A03_01970</name>
</gene>
<evidence type="ECO:0000313" key="5">
    <source>
        <dbReference type="Proteomes" id="UP000078287"/>
    </source>
</evidence>
<dbReference type="GO" id="GO:0016740">
    <property type="term" value="F:transferase activity"/>
    <property type="evidence" value="ECO:0007669"/>
    <property type="project" value="UniProtKB-KW"/>
</dbReference>
<dbReference type="InterPro" id="IPR029044">
    <property type="entry name" value="Nucleotide-diphossugar_trans"/>
</dbReference>
<keyword evidence="1" id="KW-1133">Transmembrane helix</keyword>
<dbReference type="EMBL" id="LWQS01000049">
    <property type="protein sequence ID" value="OAN46047.1"/>
    <property type="molecule type" value="Genomic_DNA"/>
</dbReference>
<organism evidence="4 5">
    <name type="scientific">Chloroflexus islandicus</name>
    <dbReference type="NCBI Taxonomy" id="1707952"/>
    <lineage>
        <taxon>Bacteria</taxon>
        <taxon>Bacillati</taxon>
        <taxon>Chloroflexota</taxon>
        <taxon>Chloroflexia</taxon>
        <taxon>Chloroflexales</taxon>
        <taxon>Chloroflexineae</taxon>
        <taxon>Chloroflexaceae</taxon>
        <taxon>Chloroflexus</taxon>
    </lineage>
</organism>
<dbReference type="InterPro" id="IPR050486">
    <property type="entry name" value="Mannose-1P_guanyltransferase"/>
</dbReference>
<dbReference type="InterPro" id="IPR003362">
    <property type="entry name" value="Bact_transf"/>
</dbReference>
<dbReference type="SUPFAM" id="SSF51161">
    <property type="entry name" value="Trimeric LpxA-like enzymes"/>
    <property type="match status" value="1"/>
</dbReference>
<accession>A0A178MD24</accession>
<evidence type="ECO:0000259" key="3">
    <source>
        <dbReference type="Pfam" id="PF02397"/>
    </source>
</evidence>
<dbReference type="Gene3D" id="3.90.550.10">
    <property type="entry name" value="Spore Coat Polysaccharide Biosynthesis Protein SpsA, Chain A"/>
    <property type="match status" value="1"/>
</dbReference>
<feature type="domain" description="Bacterial sugar transferase" evidence="3">
    <location>
        <begin position="374"/>
        <end position="542"/>
    </location>
</feature>
<keyword evidence="5" id="KW-1185">Reference proteome</keyword>
<dbReference type="Gene3D" id="2.160.10.10">
    <property type="entry name" value="Hexapeptide repeat proteins"/>
    <property type="match status" value="1"/>
</dbReference>
<dbReference type="AlphaFoldDB" id="A0A178MD24"/>
<feature type="domain" description="Nucleotidyl transferase" evidence="2">
    <location>
        <begin position="4"/>
        <end position="227"/>
    </location>
</feature>
<keyword evidence="1" id="KW-0472">Membrane</keyword>
<dbReference type="PANTHER" id="PTHR22572">
    <property type="entry name" value="SUGAR-1-PHOSPHATE GUANYL TRANSFERASE"/>
    <property type="match status" value="1"/>
</dbReference>
<reference evidence="4 5" key="1">
    <citation type="submission" date="2016-04" db="EMBL/GenBank/DDBJ databases">
        <title>Chloroflexus islandicus sp. nov., a thermophilic filamentous anoxygenic phototrophic bacterium from geyser Strokkur (Iceland).</title>
        <authorList>
            <person name="Gaisin V.A."/>
            <person name="Kalashnikov A.M."/>
            <person name="Sukhacheva M.V."/>
            <person name="Grouzdev D.S."/>
            <person name="Ivanov T.M."/>
            <person name="Kuznetsov B."/>
            <person name="Gorlenko V.M."/>
        </authorList>
    </citation>
    <scope>NUCLEOTIDE SEQUENCE [LARGE SCALE GENOMIC DNA]</scope>
    <source>
        <strain evidence="5">isl-2</strain>
    </source>
</reference>
<dbReference type="OrthoDB" id="5557705at2"/>
<dbReference type="Pfam" id="PF00483">
    <property type="entry name" value="NTP_transferase"/>
    <property type="match status" value="1"/>
</dbReference>
<comment type="caution">
    <text evidence="4">The sequence shown here is derived from an EMBL/GenBank/DDBJ whole genome shotgun (WGS) entry which is preliminary data.</text>
</comment>
<dbReference type="InterPro" id="IPR011004">
    <property type="entry name" value="Trimer_LpxA-like_sf"/>
</dbReference>
<dbReference type="RefSeq" id="WP_066786789.1">
    <property type="nucleotide sequence ID" value="NZ_LWQS01000049.1"/>
</dbReference>
<keyword evidence="1" id="KW-0812">Transmembrane</keyword>
<feature type="transmembrane region" description="Helical" evidence="1">
    <location>
        <begin position="377"/>
        <end position="399"/>
    </location>
</feature>
<evidence type="ECO:0000259" key="2">
    <source>
        <dbReference type="Pfam" id="PF00483"/>
    </source>
</evidence>
<sequence>MTIALLLATAEERQLPPLTGVLPNVLLPVVERPVMATAVELLARAGIKRILIALHEQSALITATFGSGRRWGVEIEYITLPEAWADGGALRWAGPLVHETCLVLPGAAIIDLPIEAALAQHQRHGALITAISHAPRDQQTGLRAHITPDGLISAIVPAAHGLDAPELTGAYIVEPALIAQIPLRSRCNIATDLVPRLLEQGQLVGNVTFDGYWNPLGTLADYHAAQQVFLYSAYRPAGAAITDGPSETVRYPSISGRQIAPGIWVGRNASIHPSARIAPPLYISDNCWIGRDTELGPGAVIGAGCMIDDEATVTMSTIWPDTYVGQLVNVNRRIVYPGMIIDPDTGEQTAVVDPFLIGRVSAVTASVSRIASVINRLGAFLLLIILSPLLLLSGLLAAIGNGGRPLMGIPCAGERVVLANGQTTLRSFTLWRWRTRRPDGRYLWFGEWLERYEFHRLPELLNVIRGELQLVGVKPLTLPEAELLCEEWQQRRHDAPPGITGLWYVQANGDLDAVIVADVYYSAIRTWREDLNILLRTPIVWLRRTKTSSASAQTMITADIAPPTGQ</sequence>
<dbReference type="STRING" id="1707952.A6A03_01970"/>
<dbReference type="SUPFAM" id="SSF53448">
    <property type="entry name" value="Nucleotide-diphospho-sugar transferases"/>
    <property type="match status" value="1"/>
</dbReference>
<evidence type="ECO:0000313" key="4">
    <source>
        <dbReference type="EMBL" id="OAN46047.1"/>
    </source>
</evidence>
<evidence type="ECO:0000256" key="1">
    <source>
        <dbReference type="SAM" id="Phobius"/>
    </source>
</evidence>
<keyword evidence="4" id="KW-0808">Transferase</keyword>